<reference evidence="3" key="1">
    <citation type="journal article" date="2019" name="PLoS Negl. Trop. Dis.">
        <title>Revisiting the worldwide diversity of Leptospira species in the environment.</title>
        <authorList>
            <person name="Vincent A.T."/>
            <person name="Schiettekatte O."/>
            <person name="Bourhy P."/>
            <person name="Veyrier F.J."/>
            <person name="Picardeau M."/>
        </authorList>
    </citation>
    <scope>NUCLEOTIDE SEQUENCE [LARGE SCALE GENOMIC DNA]</scope>
    <source>
        <strain evidence="3">201800293</strain>
    </source>
</reference>
<name>A0A6N4QAW1_9LEPT</name>
<proteinExistence type="predicted"/>
<organism evidence="3 4">
    <name type="scientific">Leptospira kanakyensis</name>
    <dbReference type="NCBI Taxonomy" id="2484968"/>
    <lineage>
        <taxon>Bacteria</taxon>
        <taxon>Pseudomonadati</taxon>
        <taxon>Spirochaetota</taxon>
        <taxon>Spirochaetia</taxon>
        <taxon>Leptospirales</taxon>
        <taxon>Leptospiraceae</taxon>
        <taxon>Leptospira</taxon>
    </lineage>
</organism>
<evidence type="ECO:0000259" key="2">
    <source>
        <dbReference type="Pfam" id="PF05360"/>
    </source>
</evidence>
<evidence type="ECO:0000256" key="1">
    <source>
        <dbReference type="SAM" id="Phobius"/>
    </source>
</evidence>
<dbReference type="Proteomes" id="UP000297239">
    <property type="component" value="Unassembled WGS sequence"/>
</dbReference>
<keyword evidence="1" id="KW-0472">Membrane</keyword>
<dbReference type="OrthoDB" id="3295178at2"/>
<dbReference type="EMBL" id="RQFF01000030">
    <property type="protein sequence ID" value="TGK69581.1"/>
    <property type="molecule type" value="Genomic_DNA"/>
</dbReference>
<feature type="domain" description="YiaAB two helix" evidence="2">
    <location>
        <begin position="18"/>
        <end position="45"/>
    </location>
</feature>
<keyword evidence="1" id="KW-0812">Transmembrane</keyword>
<protein>
    <recommendedName>
        <fullName evidence="2">YiaAB two helix domain-containing protein</fullName>
    </recommendedName>
</protein>
<accession>A0A6N4QAW1</accession>
<evidence type="ECO:0000313" key="3">
    <source>
        <dbReference type="EMBL" id="TGK69581.1"/>
    </source>
</evidence>
<sequence>MILTKFLTKSEKVNTTSEMMLNEKGFYITILMYGLFSAIAVQKNVCDLRMAEGNIKPELSPKDRN</sequence>
<dbReference type="Pfam" id="PF05360">
    <property type="entry name" value="YiaAB"/>
    <property type="match status" value="1"/>
</dbReference>
<keyword evidence="1" id="KW-1133">Transmembrane helix</keyword>
<feature type="transmembrane region" description="Helical" evidence="1">
    <location>
        <begin position="25"/>
        <end position="41"/>
    </location>
</feature>
<evidence type="ECO:0000313" key="4">
    <source>
        <dbReference type="Proteomes" id="UP000297239"/>
    </source>
</evidence>
<comment type="caution">
    <text evidence="3">The sequence shown here is derived from an EMBL/GenBank/DDBJ whole genome shotgun (WGS) entry which is preliminary data.</text>
</comment>
<dbReference type="AlphaFoldDB" id="A0A6N4QAW1"/>
<dbReference type="RefSeq" id="WP_135634765.1">
    <property type="nucleotide sequence ID" value="NZ_JAMQPQ010000001.1"/>
</dbReference>
<keyword evidence="4" id="KW-1185">Reference proteome</keyword>
<dbReference type="InterPro" id="IPR008024">
    <property type="entry name" value="YiaAB"/>
</dbReference>
<gene>
    <name evidence="3" type="ORF">EHQ18_12340</name>
</gene>